<feature type="compositionally biased region" description="Basic and acidic residues" evidence="1">
    <location>
        <begin position="1"/>
        <end position="12"/>
    </location>
</feature>
<name>A0AAV9D7S9_ACOCL</name>
<reference evidence="2" key="1">
    <citation type="journal article" date="2023" name="Nat. Commun.">
        <title>Diploid and tetraploid genomes of Acorus and the evolution of monocots.</title>
        <authorList>
            <person name="Ma L."/>
            <person name="Liu K.W."/>
            <person name="Li Z."/>
            <person name="Hsiao Y.Y."/>
            <person name="Qi Y."/>
            <person name="Fu T."/>
            <person name="Tang G.D."/>
            <person name="Zhang D."/>
            <person name="Sun W.H."/>
            <person name="Liu D.K."/>
            <person name="Li Y."/>
            <person name="Chen G.Z."/>
            <person name="Liu X.D."/>
            <person name="Liao X.Y."/>
            <person name="Jiang Y.T."/>
            <person name="Yu X."/>
            <person name="Hao Y."/>
            <person name="Huang J."/>
            <person name="Zhao X.W."/>
            <person name="Ke S."/>
            <person name="Chen Y.Y."/>
            <person name="Wu W.L."/>
            <person name="Hsu J.L."/>
            <person name="Lin Y.F."/>
            <person name="Huang M.D."/>
            <person name="Li C.Y."/>
            <person name="Huang L."/>
            <person name="Wang Z.W."/>
            <person name="Zhao X."/>
            <person name="Zhong W.Y."/>
            <person name="Peng D.H."/>
            <person name="Ahmad S."/>
            <person name="Lan S."/>
            <person name="Zhang J.S."/>
            <person name="Tsai W.C."/>
            <person name="Van de Peer Y."/>
            <person name="Liu Z.J."/>
        </authorList>
    </citation>
    <scope>NUCLEOTIDE SEQUENCE</scope>
    <source>
        <strain evidence="2">CP</strain>
    </source>
</reference>
<dbReference type="EMBL" id="JAUJYO010000015">
    <property type="protein sequence ID" value="KAK1297696.1"/>
    <property type="molecule type" value="Genomic_DNA"/>
</dbReference>
<evidence type="ECO:0000313" key="3">
    <source>
        <dbReference type="Proteomes" id="UP001180020"/>
    </source>
</evidence>
<comment type="caution">
    <text evidence="2">The sequence shown here is derived from an EMBL/GenBank/DDBJ whole genome shotgun (WGS) entry which is preliminary data.</text>
</comment>
<keyword evidence="3" id="KW-1185">Reference proteome</keyword>
<evidence type="ECO:0000256" key="1">
    <source>
        <dbReference type="SAM" id="MobiDB-lite"/>
    </source>
</evidence>
<evidence type="ECO:0000313" key="2">
    <source>
        <dbReference type="EMBL" id="KAK1297696.1"/>
    </source>
</evidence>
<reference evidence="2" key="2">
    <citation type="submission" date="2023-06" db="EMBL/GenBank/DDBJ databases">
        <authorList>
            <person name="Ma L."/>
            <person name="Liu K.-W."/>
            <person name="Li Z."/>
            <person name="Hsiao Y.-Y."/>
            <person name="Qi Y."/>
            <person name="Fu T."/>
            <person name="Tang G."/>
            <person name="Zhang D."/>
            <person name="Sun W.-H."/>
            <person name="Liu D.-K."/>
            <person name="Li Y."/>
            <person name="Chen G.-Z."/>
            <person name="Liu X.-D."/>
            <person name="Liao X.-Y."/>
            <person name="Jiang Y.-T."/>
            <person name="Yu X."/>
            <person name="Hao Y."/>
            <person name="Huang J."/>
            <person name="Zhao X.-W."/>
            <person name="Ke S."/>
            <person name="Chen Y.-Y."/>
            <person name="Wu W.-L."/>
            <person name="Hsu J.-L."/>
            <person name="Lin Y.-F."/>
            <person name="Huang M.-D."/>
            <person name="Li C.-Y."/>
            <person name="Huang L."/>
            <person name="Wang Z.-W."/>
            <person name="Zhao X."/>
            <person name="Zhong W.-Y."/>
            <person name="Peng D.-H."/>
            <person name="Ahmad S."/>
            <person name="Lan S."/>
            <person name="Zhang J.-S."/>
            <person name="Tsai W.-C."/>
            <person name="Van De Peer Y."/>
            <person name="Liu Z.-J."/>
        </authorList>
    </citation>
    <scope>NUCLEOTIDE SEQUENCE</scope>
    <source>
        <strain evidence="2">CP</strain>
        <tissue evidence="2">Leaves</tissue>
    </source>
</reference>
<organism evidence="2 3">
    <name type="scientific">Acorus calamus</name>
    <name type="common">Sweet flag</name>
    <dbReference type="NCBI Taxonomy" id="4465"/>
    <lineage>
        <taxon>Eukaryota</taxon>
        <taxon>Viridiplantae</taxon>
        <taxon>Streptophyta</taxon>
        <taxon>Embryophyta</taxon>
        <taxon>Tracheophyta</taxon>
        <taxon>Spermatophyta</taxon>
        <taxon>Magnoliopsida</taxon>
        <taxon>Liliopsida</taxon>
        <taxon>Acoraceae</taxon>
        <taxon>Acorus</taxon>
    </lineage>
</organism>
<feature type="region of interest" description="Disordered" evidence="1">
    <location>
        <begin position="1"/>
        <end position="28"/>
    </location>
</feature>
<sequence>MERGKKIIDLTRRGSSKRKSTPRSALPLATGVKDGRQKFWRVYQPRSAFPLVTVLKCGRPKARRAKLAGPSGDHTSIPSPEGMPTWIGTLAGTSGDHHSPPLPEIMPTSGWVSVYCYRFIISTHHNMSFYHNF</sequence>
<feature type="region of interest" description="Disordered" evidence="1">
    <location>
        <begin position="62"/>
        <end position="101"/>
    </location>
</feature>
<dbReference type="AlphaFoldDB" id="A0AAV9D7S9"/>
<proteinExistence type="predicted"/>
<accession>A0AAV9D7S9</accession>
<protein>
    <submittedName>
        <fullName evidence="2">Uncharacterized protein</fullName>
    </submittedName>
</protein>
<dbReference type="Proteomes" id="UP001180020">
    <property type="component" value="Unassembled WGS sequence"/>
</dbReference>
<gene>
    <name evidence="2" type="ORF">QJS10_CPB15g01017</name>
</gene>